<gene>
    <name evidence="3" type="ORF">KC19_6G076100</name>
</gene>
<organism evidence="3 4">
    <name type="scientific">Ceratodon purpureus</name>
    <name type="common">Fire moss</name>
    <name type="synonym">Dicranum purpureum</name>
    <dbReference type="NCBI Taxonomy" id="3225"/>
    <lineage>
        <taxon>Eukaryota</taxon>
        <taxon>Viridiplantae</taxon>
        <taxon>Streptophyta</taxon>
        <taxon>Embryophyta</taxon>
        <taxon>Bryophyta</taxon>
        <taxon>Bryophytina</taxon>
        <taxon>Bryopsida</taxon>
        <taxon>Dicranidae</taxon>
        <taxon>Pseudoditrichales</taxon>
        <taxon>Ditrichaceae</taxon>
        <taxon>Ceratodon</taxon>
    </lineage>
</organism>
<dbReference type="AlphaFoldDB" id="A0A8T0HF09"/>
<dbReference type="Proteomes" id="UP000822688">
    <property type="component" value="Chromosome 6"/>
</dbReference>
<dbReference type="InterPro" id="IPR005069">
    <property type="entry name" value="Nucl-diP-sugar_transferase"/>
</dbReference>
<dbReference type="Pfam" id="PF03407">
    <property type="entry name" value="Nucleotid_trans"/>
    <property type="match status" value="1"/>
</dbReference>
<name>A0A8T0HF09_CERPU</name>
<dbReference type="InterPro" id="IPR044821">
    <property type="entry name" value="At1g28695/At4g15970-like"/>
</dbReference>
<evidence type="ECO:0000313" key="3">
    <source>
        <dbReference type="EMBL" id="KAG0569237.1"/>
    </source>
</evidence>
<feature type="transmembrane region" description="Helical" evidence="1">
    <location>
        <begin position="7"/>
        <end position="25"/>
    </location>
</feature>
<feature type="domain" description="Nucleotide-diphospho-sugar transferase" evidence="2">
    <location>
        <begin position="123"/>
        <end position="321"/>
    </location>
</feature>
<sequence>MKPRARTVVVVALVVTLFALPYLFLFRPSAEQFLCAISARSIMGGNSDVSSVALIPEQGIAESEDDGVDGSAEMAALEAMLASAATPDKTVIITTLNQAWATKGTMIDVFLESFHKGEGTQFLLNHLVIVVLDQRSHERCREVHGHCLMLKTAGVDFSGSKGFMSKDFLKMMWRRMSLLRSILELGYNFVFTDADILWFRNPFEHFANNTDFQISCDKNRGNAWSLQNKPNCGYQYARSNERTIAMYRHWCRGGDANPDIDEQSLLNRMLKSKEFTTYKVEIRFLPTERFSGFCQKSKNMSRVVTMHANCCTGLDNKVHDLRSALSDWEARKSLPPGVNTSEIELWHVPSACRHSLWPSPPPPVPELDPEFIVENRK</sequence>
<keyword evidence="1" id="KW-0472">Membrane</keyword>
<dbReference type="PANTHER" id="PTHR46038">
    <property type="entry name" value="EXPRESSED PROTEIN-RELATED"/>
    <property type="match status" value="1"/>
</dbReference>
<comment type="caution">
    <text evidence="3">The sequence shown here is derived from an EMBL/GenBank/DDBJ whole genome shotgun (WGS) entry which is preliminary data.</text>
</comment>
<keyword evidence="1" id="KW-0812">Transmembrane</keyword>
<keyword evidence="1" id="KW-1133">Transmembrane helix</keyword>
<accession>A0A8T0HF09</accession>
<dbReference type="PANTHER" id="PTHR46038:SF38">
    <property type="entry name" value="GLYCOSYLTRANSFERASE-RELATED"/>
    <property type="match status" value="1"/>
</dbReference>
<proteinExistence type="predicted"/>
<reference evidence="3 4" key="1">
    <citation type="submission" date="2020-06" db="EMBL/GenBank/DDBJ databases">
        <title>WGS assembly of Ceratodon purpureus strain R40.</title>
        <authorList>
            <person name="Carey S.B."/>
            <person name="Jenkins J."/>
            <person name="Shu S."/>
            <person name="Lovell J.T."/>
            <person name="Sreedasyam A."/>
            <person name="Maumus F."/>
            <person name="Tiley G.P."/>
            <person name="Fernandez-Pozo N."/>
            <person name="Barry K."/>
            <person name="Chen C."/>
            <person name="Wang M."/>
            <person name="Lipzen A."/>
            <person name="Daum C."/>
            <person name="Saski C.A."/>
            <person name="Payton A.C."/>
            <person name="Mcbreen J.C."/>
            <person name="Conrad R.E."/>
            <person name="Kollar L.M."/>
            <person name="Olsson S."/>
            <person name="Huttunen S."/>
            <person name="Landis J.B."/>
            <person name="Wickett N.J."/>
            <person name="Johnson M.G."/>
            <person name="Rensing S.A."/>
            <person name="Grimwood J."/>
            <person name="Schmutz J."/>
            <person name="Mcdaniel S.F."/>
        </authorList>
    </citation>
    <scope>NUCLEOTIDE SEQUENCE [LARGE SCALE GENOMIC DNA]</scope>
    <source>
        <strain evidence="3 4">R40</strain>
    </source>
</reference>
<evidence type="ECO:0000259" key="2">
    <source>
        <dbReference type="Pfam" id="PF03407"/>
    </source>
</evidence>
<dbReference type="EMBL" id="CM026427">
    <property type="protein sequence ID" value="KAG0569237.1"/>
    <property type="molecule type" value="Genomic_DNA"/>
</dbReference>
<protein>
    <recommendedName>
        <fullName evidence="2">Nucleotide-diphospho-sugar transferase domain-containing protein</fullName>
    </recommendedName>
</protein>
<evidence type="ECO:0000313" key="4">
    <source>
        <dbReference type="Proteomes" id="UP000822688"/>
    </source>
</evidence>
<keyword evidence="4" id="KW-1185">Reference proteome</keyword>
<evidence type="ECO:0000256" key="1">
    <source>
        <dbReference type="SAM" id="Phobius"/>
    </source>
</evidence>